<dbReference type="InterPro" id="IPR002049">
    <property type="entry name" value="LE_dom"/>
</dbReference>
<name>A0AAV7CZZ5_ENGPU</name>
<dbReference type="EMBL" id="WNYA01000002">
    <property type="protein sequence ID" value="KAG8590249.1"/>
    <property type="molecule type" value="Genomic_DNA"/>
</dbReference>
<keyword evidence="1" id="KW-1015">Disulfide bond</keyword>
<evidence type="ECO:0000313" key="4">
    <source>
        <dbReference type="EMBL" id="KAG8590249.1"/>
    </source>
</evidence>
<feature type="domain" description="EGF-like" evidence="3">
    <location>
        <begin position="448"/>
        <end position="483"/>
    </location>
</feature>
<dbReference type="InterPro" id="IPR018711">
    <property type="entry name" value="NAGPA"/>
</dbReference>
<dbReference type="AlphaFoldDB" id="A0AAV7CZZ5"/>
<dbReference type="GO" id="GO:0033299">
    <property type="term" value="P:secretion of lysosomal enzymes"/>
    <property type="evidence" value="ECO:0007669"/>
    <property type="project" value="TreeGrafter"/>
</dbReference>
<gene>
    <name evidence="4" type="ORF">GDO81_006691</name>
</gene>
<keyword evidence="2" id="KW-1133">Transmembrane helix</keyword>
<dbReference type="InterPro" id="IPR000742">
    <property type="entry name" value="EGF"/>
</dbReference>
<keyword evidence="2" id="KW-0812">Transmembrane</keyword>
<evidence type="ECO:0000256" key="1">
    <source>
        <dbReference type="PROSITE-ProRule" id="PRU00076"/>
    </source>
</evidence>
<protein>
    <recommendedName>
        <fullName evidence="3">EGF-like domain-containing protein</fullName>
    </recommendedName>
</protein>
<feature type="disulfide bond" evidence="1">
    <location>
        <begin position="473"/>
        <end position="482"/>
    </location>
</feature>
<dbReference type="Proteomes" id="UP000824782">
    <property type="component" value="Unassembled WGS sequence"/>
</dbReference>
<dbReference type="PANTHER" id="PTHR40446:SF2">
    <property type="entry name" value="N-ACETYLGLUCOSAMINE-1-PHOSPHODIESTER ALPHA-N-ACETYLGLUCOSAMINIDASE"/>
    <property type="match status" value="1"/>
</dbReference>
<keyword evidence="1" id="KW-0245">EGF-like domain</keyword>
<accession>A0AAV7CZZ5</accession>
<dbReference type="CDD" id="cd00055">
    <property type="entry name" value="EGF_Lam"/>
    <property type="match status" value="1"/>
</dbReference>
<dbReference type="PANTHER" id="PTHR40446">
    <property type="entry name" value="N-ACETYLGLUCOSAMINE-1-PHOSPHODIESTER ALPHA-N-ACETYLGLUCOSAMINIDASE"/>
    <property type="match status" value="1"/>
</dbReference>
<dbReference type="SMART" id="SM00181">
    <property type="entry name" value="EGF"/>
    <property type="match status" value="3"/>
</dbReference>
<sequence>MTSPRKQSCDRSECNMSAPGRRGAGIVWPLPSPRYFPVQYSGSPPRRGWYRRALQLALFVRCWLHVSARTSMVDDLLLPYDVSSKHGPSRTHRETRSCLPLAHGNTTHELWPSNNDTAHPVATTRAFVSILNDGLQKKTVYGHFTFISNPLRTLSVLEPGHPGGCDKNNTATVEETVKYGKCIVAQNGGFFNIDSRQCLGNVVSNGRLVQNSGGIQNAQFGIRADGTLVFGYLSEEEVLSTENPFVQLVSGVVWLLRNNTVYIEQSKKVECEETQKTGTFDYFVNVNSARTAIGHDKHGRVILFHVDGQTADRGMSLWEVADFLKQQGVVNAINLDGGGSATLVVNGTLANYPSDHCLFDPMWRCPRSISTVVCVHEPLCDPPDCGGHGQCVAGECHCTGYWTGSSCDLLSCGPSNCSSHGTCTPSGCVCSSGWMDHNCSSACNHGYYGDGCTSVCHCQNNGTCDHINGTCECPAGFTGLYCEEACPFGYYGLGCQKLCHCDKQCYCHPSTGNCNYTSEPRTHKLLEKVGSCMESLLHSSWWEAVPSDAKVTYLAERAWAGLSFTLLVLLVISIVFNVRQIWSRRENRNDWTYSYQQLREVNGNVDVPDMYETCDLYPPDIDVDDSQNEMES</sequence>
<comment type="caution">
    <text evidence="1">Lacks conserved residue(s) required for the propagation of feature annotation.</text>
</comment>
<organism evidence="4 5">
    <name type="scientific">Engystomops pustulosus</name>
    <name type="common">Tungara frog</name>
    <name type="synonym">Physalaemus pustulosus</name>
    <dbReference type="NCBI Taxonomy" id="76066"/>
    <lineage>
        <taxon>Eukaryota</taxon>
        <taxon>Metazoa</taxon>
        <taxon>Chordata</taxon>
        <taxon>Craniata</taxon>
        <taxon>Vertebrata</taxon>
        <taxon>Euteleostomi</taxon>
        <taxon>Amphibia</taxon>
        <taxon>Batrachia</taxon>
        <taxon>Anura</taxon>
        <taxon>Neobatrachia</taxon>
        <taxon>Hyloidea</taxon>
        <taxon>Leptodactylidae</taxon>
        <taxon>Leiuperinae</taxon>
        <taxon>Engystomops</taxon>
    </lineage>
</organism>
<keyword evidence="2" id="KW-0472">Membrane</keyword>
<evidence type="ECO:0000313" key="5">
    <source>
        <dbReference type="Proteomes" id="UP000824782"/>
    </source>
</evidence>
<evidence type="ECO:0000256" key="2">
    <source>
        <dbReference type="SAM" id="Phobius"/>
    </source>
</evidence>
<keyword evidence="5" id="KW-1185">Reference proteome</keyword>
<dbReference type="Pfam" id="PF09992">
    <property type="entry name" value="NAGPA"/>
    <property type="match status" value="1"/>
</dbReference>
<proteinExistence type="predicted"/>
<evidence type="ECO:0000259" key="3">
    <source>
        <dbReference type="PROSITE" id="PS50026"/>
    </source>
</evidence>
<dbReference type="PROSITE" id="PS50026">
    <property type="entry name" value="EGF_3"/>
    <property type="match status" value="1"/>
</dbReference>
<dbReference type="Gene3D" id="2.170.300.10">
    <property type="entry name" value="Tie2 ligand-binding domain superfamily"/>
    <property type="match status" value="1"/>
</dbReference>
<dbReference type="PROSITE" id="PS00022">
    <property type="entry name" value="EGF_1"/>
    <property type="match status" value="1"/>
</dbReference>
<feature type="transmembrane region" description="Helical" evidence="2">
    <location>
        <begin position="558"/>
        <end position="578"/>
    </location>
</feature>
<comment type="caution">
    <text evidence="4">The sequence shown here is derived from an EMBL/GenBank/DDBJ whole genome shotgun (WGS) entry which is preliminary data.</text>
</comment>
<reference evidence="4" key="1">
    <citation type="thesis" date="2020" institute="ProQuest LLC" country="789 East Eisenhower Parkway, Ann Arbor, MI, USA">
        <title>Comparative Genomics and Chromosome Evolution.</title>
        <authorList>
            <person name="Mudd A.B."/>
        </authorList>
    </citation>
    <scope>NUCLEOTIDE SEQUENCE</scope>
    <source>
        <strain evidence="4">237g6f4</strain>
        <tissue evidence="4">Blood</tissue>
    </source>
</reference>